<accession>A0A2T4PUD1</accession>
<dbReference type="Gene3D" id="1.10.246.80">
    <property type="match status" value="1"/>
</dbReference>
<evidence type="ECO:0000256" key="6">
    <source>
        <dbReference type="ARBA" id="ARBA00022741"/>
    </source>
</evidence>
<dbReference type="InterPro" id="IPR032810">
    <property type="entry name" value="CCA-adding_enz_C"/>
</dbReference>
<feature type="binding site" evidence="11">
    <location>
        <position position="29"/>
    </location>
    <ligand>
        <name>CTP</name>
        <dbReference type="ChEBI" id="CHEBI:37563"/>
    </ligand>
</feature>
<dbReference type="GO" id="GO:0000287">
    <property type="term" value="F:magnesium ion binding"/>
    <property type="evidence" value="ECO:0007669"/>
    <property type="project" value="UniProtKB-UniRule"/>
</dbReference>
<keyword evidence="5 11" id="KW-0479">Metal-binding</keyword>
<evidence type="ECO:0000259" key="12">
    <source>
        <dbReference type="Pfam" id="PF01743"/>
    </source>
</evidence>
<feature type="domain" description="CCA-adding enzyme C-terminal" evidence="14">
    <location>
        <begin position="261"/>
        <end position="397"/>
    </location>
</feature>
<dbReference type="EMBL" id="PZFK01000008">
    <property type="protein sequence ID" value="PTI30021.1"/>
    <property type="molecule type" value="Genomic_DNA"/>
</dbReference>
<feature type="binding site" evidence="11">
    <location>
        <position position="113"/>
    </location>
    <ligand>
        <name>ATP</name>
        <dbReference type="ChEBI" id="CHEBI:30616"/>
    </ligand>
</feature>
<evidence type="ECO:0000313" key="15">
    <source>
        <dbReference type="EMBL" id="PTI30021.1"/>
    </source>
</evidence>
<keyword evidence="2 11" id="KW-0808">Transferase</keyword>
<dbReference type="InterPro" id="IPR032828">
    <property type="entry name" value="PolyA_RNA-bd"/>
</dbReference>
<feature type="binding site" evidence="11">
    <location>
        <position position="156"/>
    </location>
    <ligand>
        <name>ATP</name>
        <dbReference type="ChEBI" id="CHEBI:30616"/>
    </ligand>
</feature>
<feature type="binding site" evidence="11">
    <location>
        <position position="159"/>
    </location>
    <ligand>
        <name>CTP</name>
        <dbReference type="ChEBI" id="CHEBI:37563"/>
    </ligand>
</feature>
<keyword evidence="3 11" id="KW-0819">tRNA processing</keyword>
<feature type="domain" description="tRNA nucleotidyltransferase/poly(A) polymerase RNA and SrmB- binding" evidence="13">
    <location>
        <begin position="171"/>
        <end position="229"/>
    </location>
</feature>
<dbReference type="Gene3D" id="3.30.460.10">
    <property type="entry name" value="Beta Polymerase, domain 2"/>
    <property type="match status" value="1"/>
</dbReference>
<keyword evidence="4 11" id="KW-0548">Nucleotidyltransferase</keyword>
<feature type="binding site" evidence="11">
    <location>
        <position position="165"/>
    </location>
    <ligand>
        <name>ATP</name>
        <dbReference type="ChEBI" id="CHEBI:30616"/>
    </ligand>
</feature>
<feature type="binding site" evidence="11">
    <location>
        <position position="29"/>
    </location>
    <ligand>
        <name>ATP</name>
        <dbReference type="ChEBI" id="CHEBI:30616"/>
    </ligand>
</feature>
<dbReference type="PANTHER" id="PTHR46173">
    <property type="entry name" value="CCA TRNA NUCLEOTIDYLTRANSFERASE 1, MITOCHONDRIAL"/>
    <property type="match status" value="1"/>
</dbReference>
<dbReference type="NCBIfam" id="NF009814">
    <property type="entry name" value="PRK13299.1"/>
    <property type="match status" value="1"/>
</dbReference>
<comment type="catalytic activity">
    <reaction evidence="11">
        <text>a tRNA with a 3' CCA end + 2 CTP + ATP = a tRNA with a 3' CCACCA end + 3 diphosphate</text>
        <dbReference type="Rhea" id="RHEA:76235"/>
        <dbReference type="Rhea" id="RHEA-COMP:10468"/>
        <dbReference type="Rhea" id="RHEA-COMP:18655"/>
        <dbReference type="ChEBI" id="CHEBI:30616"/>
        <dbReference type="ChEBI" id="CHEBI:33019"/>
        <dbReference type="ChEBI" id="CHEBI:37563"/>
        <dbReference type="ChEBI" id="CHEBI:83071"/>
        <dbReference type="ChEBI" id="CHEBI:195187"/>
    </reaction>
</comment>
<dbReference type="InterPro" id="IPR043519">
    <property type="entry name" value="NT_sf"/>
</dbReference>
<evidence type="ECO:0000259" key="14">
    <source>
        <dbReference type="Pfam" id="PF13735"/>
    </source>
</evidence>
<dbReference type="PANTHER" id="PTHR46173:SF1">
    <property type="entry name" value="CCA TRNA NUCLEOTIDYLTRANSFERASE 1, MITOCHONDRIAL"/>
    <property type="match status" value="1"/>
</dbReference>
<dbReference type="GO" id="GO:0004810">
    <property type="term" value="F:CCA tRNA nucleotidyltransferase activity"/>
    <property type="evidence" value="ECO:0007669"/>
    <property type="project" value="UniProtKB-UniRule"/>
</dbReference>
<keyword evidence="6 11" id="KW-0547">Nucleotide-binding</keyword>
<comment type="cofactor">
    <cofactor evidence="1 11">
        <name>Mg(2+)</name>
        <dbReference type="ChEBI" id="CHEBI:18420"/>
    </cofactor>
</comment>
<comment type="similarity">
    <text evidence="11">Belongs to the tRNA nucleotidyltransferase/poly(A) polymerase family. Bacterial CCA-adding enzyme type 3 subfamily.</text>
</comment>
<comment type="caution">
    <text evidence="15">The sequence shown here is derived from an EMBL/GenBank/DDBJ whole genome shotgun (WGS) entry which is preliminary data.</text>
</comment>
<dbReference type="Pfam" id="PF12627">
    <property type="entry name" value="PolyA_pol_RNAbd"/>
    <property type="match status" value="1"/>
</dbReference>
<protein>
    <recommendedName>
        <fullName evidence="11">CCA-adding enzyme</fullName>
        <ecNumber evidence="11">2.7.7.72</ecNumber>
    </recommendedName>
    <alternativeName>
        <fullName evidence="11">CCA tRNA nucleotidyltransferase</fullName>
    </alternativeName>
    <alternativeName>
        <fullName evidence="11">tRNA CCA-pyrophosphorylase</fullName>
    </alternativeName>
    <alternativeName>
        <fullName evidence="11">tRNA adenylyl-/cytidylyl- transferase</fullName>
    </alternativeName>
    <alternativeName>
        <fullName evidence="11">tRNA nucleotidyltransferase</fullName>
    </alternativeName>
    <alternativeName>
        <fullName evidence="11">tRNA-NT</fullName>
    </alternativeName>
</protein>
<dbReference type="EC" id="2.7.7.72" evidence="11"/>
<gene>
    <name evidence="11" type="primary">cca</name>
    <name evidence="15" type="ORF">BU072_05010</name>
</gene>
<dbReference type="Pfam" id="PF13735">
    <property type="entry name" value="tRNA_NucTran2_2"/>
    <property type="match status" value="1"/>
</dbReference>
<feature type="binding site" evidence="11">
    <location>
        <position position="44"/>
    </location>
    <ligand>
        <name>Mg(2+)</name>
        <dbReference type="ChEBI" id="CHEBI:18420"/>
    </ligand>
</feature>
<dbReference type="InterPro" id="IPR050264">
    <property type="entry name" value="Bact_CCA-adding_enz_type3_sf"/>
</dbReference>
<dbReference type="GO" id="GO:0160016">
    <property type="term" value="F:CCACCA tRNA nucleotidyltransferase activity"/>
    <property type="evidence" value="ECO:0007669"/>
    <property type="project" value="RHEA"/>
</dbReference>
<dbReference type="RefSeq" id="WP_107556863.1">
    <property type="nucleotide sequence ID" value="NZ_PZFK01000008.1"/>
</dbReference>
<feature type="binding site" evidence="11">
    <location>
        <position position="32"/>
    </location>
    <ligand>
        <name>CTP</name>
        <dbReference type="ChEBI" id="CHEBI:37563"/>
    </ligand>
</feature>
<keyword evidence="9 11" id="KW-0460">Magnesium</keyword>
<feature type="binding site" evidence="11">
    <location>
        <position position="162"/>
    </location>
    <ligand>
        <name>CTP</name>
        <dbReference type="ChEBI" id="CHEBI:37563"/>
    </ligand>
</feature>
<organism evidence="15 16">
    <name type="scientific">Mammaliicoccus vitulinus</name>
    <dbReference type="NCBI Taxonomy" id="71237"/>
    <lineage>
        <taxon>Bacteria</taxon>
        <taxon>Bacillati</taxon>
        <taxon>Bacillota</taxon>
        <taxon>Bacilli</taxon>
        <taxon>Bacillales</taxon>
        <taxon>Staphylococcaceae</taxon>
        <taxon>Mammaliicoccus</taxon>
    </lineage>
</organism>
<feature type="binding site" evidence="11">
    <location>
        <position position="42"/>
    </location>
    <ligand>
        <name>Mg(2+)</name>
        <dbReference type="ChEBI" id="CHEBI:18420"/>
    </ligand>
</feature>
<dbReference type="SUPFAM" id="SSF81891">
    <property type="entry name" value="Poly A polymerase C-terminal region-like"/>
    <property type="match status" value="1"/>
</dbReference>
<keyword evidence="7 11" id="KW-0692">RNA repair</keyword>
<comment type="subunit">
    <text evidence="11">Homodimer.</text>
</comment>
<feature type="binding site" evidence="11">
    <location>
        <position position="113"/>
    </location>
    <ligand>
        <name>CTP</name>
        <dbReference type="ChEBI" id="CHEBI:37563"/>
    </ligand>
</feature>
<dbReference type="GO" id="GO:0042245">
    <property type="term" value="P:RNA repair"/>
    <property type="evidence" value="ECO:0007669"/>
    <property type="project" value="UniProtKB-KW"/>
</dbReference>
<dbReference type="SUPFAM" id="SSF81301">
    <property type="entry name" value="Nucleotidyltransferase"/>
    <property type="match status" value="1"/>
</dbReference>
<feature type="domain" description="Poly A polymerase head" evidence="12">
    <location>
        <begin position="24"/>
        <end position="143"/>
    </location>
</feature>
<evidence type="ECO:0000256" key="2">
    <source>
        <dbReference type="ARBA" id="ARBA00022679"/>
    </source>
</evidence>
<dbReference type="STRING" id="1167632.GCA_000286335_01675"/>
<dbReference type="Pfam" id="PF01743">
    <property type="entry name" value="PolyA_pol"/>
    <property type="match status" value="1"/>
</dbReference>
<comment type="catalytic activity">
    <reaction evidence="11">
        <text>a tRNA precursor + 2 CTP + ATP = a tRNA with a 3' CCA end + 3 diphosphate</text>
        <dbReference type="Rhea" id="RHEA:14433"/>
        <dbReference type="Rhea" id="RHEA-COMP:10465"/>
        <dbReference type="Rhea" id="RHEA-COMP:10468"/>
        <dbReference type="ChEBI" id="CHEBI:30616"/>
        <dbReference type="ChEBI" id="CHEBI:33019"/>
        <dbReference type="ChEBI" id="CHEBI:37563"/>
        <dbReference type="ChEBI" id="CHEBI:74896"/>
        <dbReference type="ChEBI" id="CHEBI:83071"/>
        <dbReference type="EC" id="2.7.7.72"/>
    </reaction>
</comment>
<keyword evidence="10 11" id="KW-0694">RNA-binding</keyword>
<evidence type="ECO:0000256" key="7">
    <source>
        <dbReference type="ARBA" id="ARBA00022800"/>
    </source>
</evidence>
<dbReference type="CDD" id="cd05398">
    <property type="entry name" value="NT_ClassII-CCAase"/>
    <property type="match status" value="1"/>
</dbReference>
<feature type="binding site" evidence="11">
    <location>
        <position position="165"/>
    </location>
    <ligand>
        <name>CTP</name>
        <dbReference type="ChEBI" id="CHEBI:37563"/>
    </ligand>
</feature>
<feature type="binding site" evidence="11">
    <location>
        <position position="32"/>
    </location>
    <ligand>
        <name>ATP</name>
        <dbReference type="ChEBI" id="CHEBI:30616"/>
    </ligand>
</feature>
<evidence type="ECO:0000256" key="5">
    <source>
        <dbReference type="ARBA" id="ARBA00022723"/>
    </source>
</evidence>
<dbReference type="GO" id="GO:0000049">
    <property type="term" value="F:tRNA binding"/>
    <property type="evidence" value="ECO:0007669"/>
    <property type="project" value="UniProtKB-UniRule"/>
</dbReference>
<dbReference type="InterPro" id="IPR023068">
    <property type="entry name" value="CCA-adding_enz_firmicutes"/>
</dbReference>
<proteinExistence type="inferred from homology"/>
<feature type="binding site" evidence="11">
    <location>
        <position position="159"/>
    </location>
    <ligand>
        <name>ATP</name>
        <dbReference type="ChEBI" id="CHEBI:30616"/>
    </ligand>
</feature>
<evidence type="ECO:0000256" key="10">
    <source>
        <dbReference type="ARBA" id="ARBA00022884"/>
    </source>
</evidence>
<dbReference type="InterPro" id="IPR002646">
    <property type="entry name" value="PolA_pol_head_dom"/>
</dbReference>
<reference evidence="15 16" key="1">
    <citation type="journal article" date="2016" name="Front. Microbiol.">
        <title>Comprehensive Phylogenetic Analysis of Bovine Non-aureus Staphylococci Species Based on Whole-Genome Sequencing.</title>
        <authorList>
            <person name="Naushad S."/>
            <person name="Barkema H.W."/>
            <person name="Luby C."/>
            <person name="Condas L.A."/>
            <person name="Nobrega D.B."/>
            <person name="Carson D.A."/>
            <person name="De Buck J."/>
        </authorList>
    </citation>
    <scope>NUCLEOTIDE SEQUENCE [LARGE SCALE GENOMIC DNA]</scope>
    <source>
        <strain evidence="15 16">SNUC 2204</strain>
    </source>
</reference>
<feature type="binding site" evidence="11">
    <location>
        <position position="156"/>
    </location>
    <ligand>
        <name>CTP</name>
        <dbReference type="ChEBI" id="CHEBI:37563"/>
    </ligand>
</feature>
<name>A0A2T4PUD1_9STAP</name>
<evidence type="ECO:0000259" key="13">
    <source>
        <dbReference type="Pfam" id="PF12627"/>
    </source>
</evidence>
<evidence type="ECO:0000256" key="8">
    <source>
        <dbReference type="ARBA" id="ARBA00022840"/>
    </source>
</evidence>
<dbReference type="HAMAP" id="MF_01263">
    <property type="entry name" value="CCA_bact_type3"/>
    <property type="match status" value="1"/>
</dbReference>
<evidence type="ECO:0000313" key="16">
    <source>
        <dbReference type="Proteomes" id="UP000241209"/>
    </source>
</evidence>
<dbReference type="Gene3D" id="1.10.3090.10">
    <property type="entry name" value="cca-adding enzyme, domain 2"/>
    <property type="match status" value="1"/>
</dbReference>
<dbReference type="AlphaFoldDB" id="A0A2T4PUD1"/>
<evidence type="ECO:0000256" key="11">
    <source>
        <dbReference type="HAMAP-Rule" id="MF_01263"/>
    </source>
</evidence>
<evidence type="ECO:0000256" key="1">
    <source>
        <dbReference type="ARBA" id="ARBA00001946"/>
    </source>
</evidence>
<comment type="function">
    <text evidence="11">Catalyzes the addition and repair of the essential 3'-terminal CCA sequence in tRNAs without using a nucleic acid template. Adds these three nucleotides in the order of C, C, and A to the tRNA nucleotide-73, using CTP and ATP as substrates and producing inorganic pyrophosphate. tRNA 3'-terminal CCA addition is required both for tRNA processing and repair. Also involved in tRNA surveillance by mediating tandem CCA addition to generate a CCACCA at the 3' terminus of unstable tRNAs. While stable tRNAs receive only 3'-terminal CCA, unstable tRNAs are marked with CCACCA and rapidly degraded.</text>
</comment>
<sequence length="403" mass="46966">MSPYQVFEDARWILEVLENNGHQAYFVGGSVRDYLMDKHISDVDITTSALPEEVEALFEKTLPIGKEHGTIIVLGQEQQFEVTTFRKDGDYVDHRRPTSVQFVTDLYEDVARRDFTMNAIAMDKSYQLHDYFDGLSAIKNKIITAVGTPIDRMEEDALRIMRGVRFQAQTGFNLDRETEEAMRQTAHLLDKIAIERIVVELKKMITGQFINRTISTINHLDMFKHMPFFKHIHHDTIFIPQQSSFELWIGSLCYLYDLEFSRLTHLKISNQEKREIISYYNLLNAFKHEDKSKVNMISLVYSYGDKKVKDVLQFIQENEAQLNIQFHPTIMNAILVDEIYDKLPIYDKADLNINGQVLMSTFNKKGGPWIKDTLNKVEQAVILNKVKNTQNDLIEWVRENVEI</sequence>
<evidence type="ECO:0000256" key="3">
    <source>
        <dbReference type="ARBA" id="ARBA00022694"/>
    </source>
</evidence>
<evidence type="ECO:0000256" key="9">
    <source>
        <dbReference type="ARBA" id="ARBA00022842"/>
    </source>
</evidence>
<evidence type="ECO:0000256" key="4">
    <source>
        <dbReference type="ARBA" id="ARBA00022695"/>
    </source>
</evidence>
<feature type="binding site" evidence="11">
    <location>
        <position position="162"/>
    </location>
    <ligand>
        <name>ATP</name>
        <dbReference type="ChEBI" id="CHEBI:30616"/>
    </ligand>
</feature>
<dbReference type="GO" id="GO:0005524">
    <property type="term" value="F:ATP binding"/>
    <property type="evidence" value="ECO:0007669"/>
    <property type="project" value="UniProtKB-UniRule"/>
</dbReference>
<keyword evidence="8 11" id="KW-0067">ATP-binding</keyword>
<comment type="miscellaneous">
    <text evidence="11">A single active site specifically recognizes both ATP and CTP and is responsible for their addition.</text>
</comment>
<dbReference type="GO" id="GO:0001680">
    <property type="term" value="P:tRNA 3'-terminal CCA addition"/>
    <property type="evidence" value="ECO:0007669"/>
    <property type="project" value="UniProtKB-UniRule"/>
</dbReference>
<dbReference type="Proteomes" id="UP000241209">
    <property type="component" value="Unassembled WGS sequence"/>
</dbReference>